<feature type="transmembrane region" description="Helical" evidence="1">
    <location>
        <begin position="100"/>
        <end position="118"/>
    </location>
</feature>
<evidence type="ECO:0000313" key="2">
    <source>
        <dbReference type="EMBL" id="XCI27673.1"/>
    </source>
</evidence>
<evidence type="ECO:0000256" key="1">
    <source>
        <dbReference type="SAM" id="Phobius"/>
    </source>
</evidence>
<dbReference type="SUPFAM" id="SSF52058">
    <property type="entry name" value="L domain-like"/>
    <property type="match status" value="1"/>
</dbReference>
<gene>
    <name evidence="2" type="ORF">PRVXH_001582</name>
</gene>
<keyword evidence="1" id="KW-1133">Transmembrane helix</keyword>
<dbReference type="RefSeq" id="WP_353892250.1">
    <property type="nucleotide sequence ID" value="NZ_CP159485.1"/>
</dbReference>
<evidence type="ECO:0008006" key="3">
    <source>
        <dbReference type="Google" id="ProtNLM"/>
    </source>
</evidence>
<dbReference type="EMBL" id="CP159485">
    <property type="protein sequence ID" value="XCI27673.1"/>
    <property type="molecule type" value="Genomic_DNA"/>
</dbReference>
<protein>
    <recommendedName>
        <fullName evidence="3">DUF4153 domain-containing protein</fullName>
    </recommendedName>
</protein>
<feature type="transmembrane region" description="Helical" evidence="1">
    <location>
        <begin position="54"/>
        <end position="80"/>
    </location>
</feature>
<sequence>MESYYTKEKIFNLVGVVLAFLFLFKGWHLTFHPIVIIAILAIREVTMTETRKKVLQLLFVLLLGVIFIGYFEFLSVILLASYVIYNIYLAASKEIEVTDISRLQTVLLACLLFLGYILQYQYFTIHYFEYVMLIFFTAFLIYNMYLSSTTYKYRNIAILGLIVFVLMSAHIYIINSRVLKDASLNRVIHELYDSRFIGADTKIAESSPDLERLDYLVVSRDLLYSVNSLQGVENFPNIWEVRLDGQDKLTSYEELAALDNLTSLRIYEPHPKFEIEDLPVLSNLEKLKYRDALTDVEIELSNFPNLKSLTFSEGLDAKNRVRDGSLTIDIRQNPLIETISIRSYTNNEIEIVGLKEAENLKEVSISYYNFKDESKLKQVEQYKEEIRKLRPDIKVR</sequence>
<keyword evidence="1" id="KW-0472">Membrane</keyword>
<proteinExistence type="predicted"/>
<feature type="transmembrane region" description="Helical" evidence="1">
    <location>
        <begin position="12"/>
        <end position="42"/>
    </location>
</feature>
<name>A0AAU8HPW1_9FIRM</name>
<reference evidence="2" key="1">
    <citation type="journal article" date="2018" name="Antonie Van Leeuwenhoek">
        <title>Proteinivorax hydrogeniformans sp. nov., an anaerobic, haloalkaliphilic bacterium fermenting proteinaceous compounds with high hydrogen production.</title>
        <authorList>
            <person name="Boltyanskaya Y."/>
            <person name="Detkova E."/>
            <person name="Pimenov N."/>
            <person name="Kevbrin V."/>
        </authorList>
    </citation>
    <scope>NUCLEOTIDE SEQUENCE</scope>
    <source>
        <strain evidence="2">Z-710</strain>
    </source>
</reference>
<feature type="transmembrane region" description="Helical" evidence="1">
    <location>
        <begin position="130"/>
        <end position="147"/>
    </location>
</feature>
<organism evidence="2">
    <name type="scientific">Proteinivorax hydrogeniformans</name>
    <dbReference type="NCBI Taxonomy" id="1826727"/>
    <lineage>
        <taxon>Bacteria</taxon>
        <taxon>Bacillati</taxon>
        <taxon>Bacillota</taxon>
        <taxon>Clostridia</taxon>
        <taxon>Eubacteriales</taxon>
        <taxon>Proteinivoracaceae</taxon>
        <taxon>Proteinivorax</taxon>
    </lineage>
</organism>
<accession>A0AAU8HPW1</accession>
<dbReference type="Gene3D" id="3.80.10.10">
    <property type="entry name" value="Ribonuclease Inhibitor"/>
    <property type="match status" value="1"/>
</dbReference>
<dbReference type="InterPro" id="IPR032675">
    <property type="entry name" value="LRR_dom_sf"/>
</dbReference>
<feature type="transmembrane region" description="Helical" evidence="1">
    <location>
        <begin position="153"/>
        <end position="174"/>
    </location>
</feature>
<keyword evidence="1" id="KW-0812">Transmembrane</keyword>
<reference evidence="2" key="2">
    <citation type="submission" date="2024-06" db="EMBL/GenBank/DDBJ databases">
        <authorList>
            <person name="Petrova K.O."/>
            <person name="Toshchakov S.V."/>
            <person name="Boltjanskaja Y.V."/>
            <person name="Kevbrin V.V."/>
        </authorList>
    </citation>
    <scope>NUCLEOTIDE SEQUENCE</scope>
    <source>
        <strain evidence="2">Z-710</strain>
    </source>
</reference>
<dbReference type="AlphaFoldDB" id="A0AAU8HPW1"/>